<sequence length="767" mass="85849">MAMSNSRDVADAWFHGKITRENAAHLVTSLPGKLDGYFLVRESLRIPGSFVLTMWADNTVHHFQIIGHGDGWFSVDNGPLFQGLDELIHHYQVKPDGLPKRLLDFVPGQPPPLSARKRVLTNLHKAVAVNDIKIVRKYLSGPPSLTVGTVDSPNAEGQTPVHEAAKRGYIEMVALLVEHKPDLSLRDSKGSTALHLAAQNGYADIIKLLVENGKADVQERNTTTGWVALHEAAFRGHVDCCKMLLTHNAPLRPRTPSPDEDTPRELANRYKQDKVISLLDWVAANYPKPRTNTSEWLHKVLDRNHAVEYLRQNGQVDGSFLVRPNSRKPGYYALTLVYKQMPFHYEIICESDRWYYIDDGPLFDSISLCVDHYMMFADGLPTILRHPIAPIDNRICRTLSKAPPPGQLLFSQSQPLHHTRPPLPTPPSRQSSRPPAPLPPMGNAPALNGIPSFKTVSANSSSPSSLSGPASRSHQPHQDPYSMVYIQEKSLSLGPELGQGEFGSVLRGTYRMPDGKSVDVAVKTLRVDAMGHGEKEFLREAKIMMGLHHPGIVQLIGVTKNKPLMLVQELVPCGALVDYLYDGKYPKPEIMTLKLWAAEIASGMMYLEKKRFVHRDLAARNILVASSYVVKISDFGLSRAVGANSDYYKASQGGRWPVKWYAPESINYGTFSHASDVWSYGVTLWEMFSYGEPPYGEMTGAEVLDFIENRNGRLDRPPTCPLPIYHLMLNCWSLETNQRPTFAELYDFFNKSDDIPHKELYQNPGKL</sequence>
<evidence type="ECO:0000313" key="15">
    <source>
        <dbReference type="Proteomes" id="UP000007879"/>
    </source>
</evidence>
<dbReference type="STRING" id="400682.A0A1X7V444"/>
<dbReference type="Pfam" id="PF00017">
    <property type="entry name" value="SH2"/>
    <property type="match status" value="2"/>
</dbReference>
<evidence type="ECO:0000256" key="10">
    <source>
        <dbReference type="RuleBase" id="RU362096"/>
    </source>
</evidence>
<dbReference type="InterPro" id="IPR036860">
    <property type="entry name" value="SH2_dom_sf"/>
</dbReference>
<dbReference type="InterPro" id="IPR011009">
    <property type="entry name" value="Kinase-like_dom_sf"/>
</dbReference>
<feature type="region of interest" description="Disordered" evidence="11">
    <location>
        <begin position="407"/>
        <end position="478"/>
    </location>
</feature>
<dbReference type="PRINTS" id="PR00401">
    <property type="entry name" value="SH2DOMAIN"/>
</dbReference>
<dbReference type="Gene3D" id="1.10.510.10">
    <property type="entry name" value="Transferase(Phosphotransferase) domain 1"/>
    <property type="match status" value="1"/>
</dbReference>
<dbReference type="PROSITE" id="PS00109">
    <property type="entry name" value="PROTEIN_KINASE_TYR"/>
    <property type="match status" value="1"/>
</dbReference>
<dbReference type="InterPro" id="IPR050198">
    <property type="entry name" value="Non-receptor_tyrosine_kinases"/>
</dbReference>
<evidence type="ECO:0000259" key="12">
    <source>
        <dbReference type="PROSITE" id="PS50001"/>
    </source>
</evidence>
<reference evidence="15" key="1">
    <citation type="journal article" date="2010" name="Nature">
        <title>The Amphimedon queenslandica genome and the evolution of animal complexity.</title>
        <authorList>
            <person name="Srivastava M."/>
            <person name="Simakov O."/>
            <person name="Chapman J."/>
            <person name="Fahey B."/>
            <person name="Gauthier M.E."/>
            <person name="Mitros T."/>
            <person name="Richards G.S."/>
            <person name="Conaco C."/>
            <person name="Dacre M."/>
            <person name="Hellsten U."/>
            <person name="Larroux C."/>
            <person name="Putnam N.H."/>
            <person name="Stanke M."/>
            <person name="Adamska M."/>
            <person name="Darling A."/>
            <person name="Degnan S.M."/>
            <person name="Oakley T.H."/>
            <person name="Plachetzki D.C."/>
            <person name="Zhai Y."/>
            <person name="Adamski M."/>
            <person name="Calcino A."/>
            <person name="Cummins S.F."/>
            <person name="Goodstein D.M."/>
            <person name="Harris C."/>
            <person name="Jackson D.J."/>
            <person name="Leys S.P."/>
            <person name="Shu S."/>
            <person name="Woodcroft B.J."/>
            <person name="Vervoort M."/>
            <person name="Kosik K.S."/>
            <person name="Manning G."/>
            <person name="Degnan B.M."/>
            <person name="Rokhsar D.S."/>
        </authorList>
    </citation>
    <scope>NUCLEOTIDE SEQUENCE [LARGE SCALE GENOMIC DNA]</scope>
</reference>
<feature type="domain" description="SH2" evidence="12">
    <location>
        <begin position="13"/>
        <end position="106"/>
    </location>
</feature>
<dbReference type="FunFam" id="1.10.510.10:FF:000521">
    <property type="entry name" value="Tyrosine-protein kinase pr2"/>
    <property type="match status" value="1"/>
</dbReference>
<dbReference type="PROSITE" id="PS00107">
    <property type="entry name" value="PROTEIN_KINASE_ATP"/>
    <property type="match status" value="1"/>
</dbReference>
<feature type="repeat" description="ANK" evidence="7">
    <location>
        <begin position="224"/>
        <end position="256"/>
    </location>
</feature>
<accession>A0A1X7V444</accession>
<dbReference type="CDD" id="cd10348">
    <property type="entry name" value="SH2_Cterm_shark_like"/>
    <property type="match status" value="1"/>
</dbReference>
<dbReference type="GO" id="GO:0005524">
    <property type="term" value="F:ATP binding"/>
    <property type="evidence" value="ECO:0007669"/>
    <property type="project" value="UniProtKB-UniRule"/>
</dbReference>
<dbReference type="InParanoid" id="A0A1X7V444"/>
<evidence type="ECO:0000256" key="5">
    <source>
        <dbReference type="ARBA" id="ARBA00023137"/>
    </source>
</evidence>
<keyword evidence="4 9" id="KW-0067">ATP-binding</keyword>
<dbReference type="InterPro" id="IPR000719">
    <property type="entry name" value="Prot_kinase_dom"/>
</dbReference>
<dbReference type="SUPFAM" id="SSF48403">
    <property type="entry name" value="Ankyrin repeat"/>
    <property type="match status" value="1"/>
</dbReference>
<dbReference type="Pfam" id="PF07714">
    <property type="entry name" value="PK_Tyr_Ser-Thr"/>
    <property type="match status" value="1"/>
</dbReference>
<dbReference type="eggNOG" id="KOG0197">
    <property type="taxonomic scope" value="Eukaryota"/>
</dbReference>
<dbReference type="Gene3D" id="1.25.40.20">
    <property type="entry name" value="Ankyrin repeat-containing domain"/>
    <property type="match status" value="1"/>
</dbReference>
<dbReference type="EC" id="2.7.10.2" evidence="10"/>
<evidence type="ECO:0000259" key="13">
    <source>
        <dbReference type="PROSITE" id="PS50011"/>
    </source>
</evidence>
<evidence type="ECO:0000256" key="7">
    <source>
        <dbReference type="PROSITE-ProRule" id="PRU00023"/>
    </source>
</evidence>
<evidence type="ECO:0000256" key="4">
    <source>
        <dbReference type="ARBA" id="ARBA00022840"/>
    </source>
</evidence>
<evidence type="ECO:0000256" key="6">
    <source>
        <dbReference type="ARBA" id="ARBA00051245"/>
    </source>
</evidence>
<gene>
    <name evidence="14" type="primary">100632407</name>
</gene>
<dbReference type="SMART" id="SM00248">
    <property type="entry name" value="ANK"/>
    <property type="match status" value="4"/>
</dbReference>
<dbReference type="PANTHER" id="PTHR24418">
    <property type="entry name" value="TYROSINE-PROTEIN KINASE"/>
    <property type="match status" value="1"/>
</dbReference>
<evidence type="ECO:0000256" key="2">
    <source>
        <dbReference type="ARBA" id="ARBA00022741"/>
    </source>
</evidence>
<dbReference type="PROSITE" id="PS50011">
    <property type="entry name" value="PROTEIN_KINASE_DOM"/>
    <property type="match status" value="1"/>
</dbReference>
<reference evidence="14" key="2">
    <citation type="submission" date="2017-05" db="UniProtKB">
        <authorList>
            <consortium name="EnsemblMetazoa"/>
        </authorList>
    </citation>
    <scope>IDENTIFICATION</scope>
</reference>
<feature type="binding site" evidence="9">
    <location>
        <position position="523"/>
    </location>
    <ligand>
        <name>ATP</name>
        <dbReference type="ChEBI" id="CHEBI:30616"/>
    </ligand>
</feature>
<keyword evidence="5 10" id="KW-0829">Tyrosine-protein kinase</keyword>
<dbReference type="PROSITE" id="PS50297">
    <property type="entry name" value="ANK_REP_REGION"/>
    <property type="match status" value="2"/>
</dbReference>
<keyword evidence="7" id="KW-0040">ANK repeat</keyword>
<keyword evidence="15" id="KW-1185">Reference proteome</keyword>
<dbReference type="PROSITE" id="PS50001">
    <property type="entry name" value="SH2"/>
    <property type="match status" value="2"/>
</dbReference>
<evidence type="ECO:0000256" key="3">
    <source>
        <dbReference type="ARBA" id="ARBA00022777"/>
    </source>
</evidence>
<dbReference type="AlphaFoldDB" id="A0A1X7V444"/>
<dbReference type="InterPro" id="IPR002110">
    <property type="entry name" value="Ankyrin_rpt"/>
</dbReference>
<keyword evidence="2 9" id="KW-0547">Nucleotide-binding</keyword>
<evidence type="ECO:0000256" key="1">
    <source>
        <dbReference type="ARBA" id="ARBA00022679"/>
    </source>
</evidence>
<dbReference type="InterPro" id="IPR001245">
    <property type="entry name" value="Ser-Thr/Tyr_kinase_cat_dom"/>
</dbReference>
<protein>
    <recommendedName>
        <fullName evidence="10">Tyrosine-protein kinase</fullName>
        <ecNumber evidence="10">2.7.10.2</ecNumber>
    </recommendedName>
</protein>
<dbReference type="InterPro" id="IPR020635">
    <property type="entry name" value="Tyr_kinase_cat_dom"/>
</dbReference>
<evidence type="ECO:0000313" key="14">
    <source>
        <dbReference type="EnsemblMetazoa" id="Aqu2.1.35035_001"/>
    </source>
</evidence>
<dbReference type="EnsemblMetazoa" id="XM_003385631.3">
    <property type="protein sequence ID" value="XP_003385679.2"/>
    <property type="gene ID" value="LOC100632407"/>
</dbReference>
<dbReference type="InterPro" id="IPR017441">
    <property type="entry name" value="Protein_kinase_ATP_BS"/>
</dbReference>
<evidence type="ECO:0000256" key="9">
    <source>
        <dbReference type="PROSITE-ProRule" id="PRU10141"/>
    </source>
</evidence>
<feature type="domain" description="Protein kinase" evidence="13">
    <location>
        <begin position="491"/>
        <end position="749"/>
    </location>
</feature>
<dbReference type="KEGG" id="aqu:100632407"/>
<comment type="similarity">
    <text evidence="10">Belongs to the protein kinase superfamily. Tyr protein kinase family.</text>
</comment>
<dbReference type="InterPro" id="IPR036770">
    <property type="entry name" value="Ankyrin_rpt-contain_sf"/>
</dbReference>
<feature type="domain" description="SH2" evidence="12">
    <location>
        <begin position="296"/>
        <end position="388"/>
    </location>
</feature>
<dbReference type="PROSITE" id="PS50088">
    <property type="entry name" value="ANK_REPEAT"/>
    <property type="match status" value="3"/>
</dbReference>
<keyword evidence="8" id="KW-0727">SH2 domain</keyword>
<dbReference type="SMART" id="SM00219">
    <property type="entry name" value="TyrKc"/>
    <property type="match status" value="1"/>
</dbReference>
<dbReference type="Pfam" id="PF00023">
    <property type="entry name" value="Ank"/>
    <property type="match status" value="1"/>
</dbReference>
<evidence type="ECO:0000256" key="8">
    <source>
        <dbReference type="PROSITE-ProRule" id="PRU00191"/>
    </source>
</evidence>
<feature type="repeat" description="ANK" evidence="7">
    <location>
        <begin position="156"/>
        <end position="188"/>
    </location>
</feature>
<dbReference type="SMART" id="SM00252">
    <property type="entry name" value="SH2"/>
    <property type="match status" value="2"/>
</dbReference>
<feature type="repeat" description="ANK" evidence="7">
    <location>
        <begin position="189"/>
        <end position="213"/>
    </location>
</feature>
<dbReference type="SUPFAM" id="SSF55550">
    <property type="entry name" value="SH2 domain"/>
    <property type="match status" value="2"/>
</dbReference>
<keyword evidence="1 10" id="KW-0808">Transferase</keyword>
<dbReference type="OrthoDB" id="67310at2759"/>
<dbReference type="EnsemblMetazoa" id="Aqu2.1.35035_001">
    <property type="protein sequence ID" value="Aqu2.1.35035_001"/>
    <property type="gene ID" value="Aqu2.1.35035"/>
</dbReference>
<dbReference type="Proteomes" id="UP000007879">
    <property type="component" value="Unassembled WGS sequence"/>
</dbReference>
<dbReference type="PRINTS" id="PR00109">
    <property type="entry name" value="TYRKINASE"/>
</dbReference>
<dbReference type="Gene3D" id="3.30.200.20">
    <property type="entry name" value="Phosphorylase Kinase, domain 1"/>
    <property type="match status" value="1"/>
</dbReference>
<feature type="compositionally biased region" description="Low complexity" evidence="11">
    <location>
        <begin position="457"/>
        <end position="473"/>
    </location>
</feature>
<dbReference type="Gene3D" id="3.30.505.10">
    <property type="entry name" value="SH2 domain"/>
    <property type="match status" value="2"/>
</dbReference>
<dbReference type="GO" id="GO:0004715">
    <property type="term" value="F:non-membrane spanning protein tyrosine kinase activity"/>
    <property type="evidence" value="ECO:0007669"/>
    <property type="project" value="UniProtKB-EC"/>
</dbReference>
<comment type="catalytic activity">
    <reaction evidence="6 10">
        <text>L-tyrosyl-[protein] + ATP = O-phospho-L-tyrosyl-[protein] + ADP + H(+)</text>
        <dbReference type="Rhea" id="RHEA:10596"/>
        <dbReference type="Rhea" id="RHEA-COMP:10136"/>
        <dbReference type="Rhea" id="RHEA-COMP:20101"/>
        <dbReference type="ChEBI" id="CHEBI:15378"/>
        <dbReference type="ChEBI" id="CHEBI:30616"/>
        <dbReference type="ChEBI" id="CHEBI:46858"/>
        <dbReference type="ChEBI" id="CHEBI:61978"/>
        <dbReference type="ChEBI" id="CHEBI:456216"/>
        <dbReference type="EC" id="2.7.10.2"/>
    </reaction>
</comment>
<dbReference type="Pfam" id="PF12796">
    <property type="entry name" value="Ank_2"/>
    <property type="match status" value="1"/>
</dbReference>
<dbReference type="SUPFAM" id="SSF56112">
    <property type="entry name" value="Protein kinase-like (PK-like)"/>
    <property type="match status" value="1"/>
</dbReference>
<name>A0A1X7V444_AMPQE</name>
<evidence type="ECO:0000256" key="11">
    <source>
        <dbReference type="SAM" id="MobiDB-lite"/>
    </source>
</evidence>
<keyword evidence="3 10" id="KW-0418">Kinase</keyword>
<dbReference type="InterPro" id="IPR008266">
    <property type="entry name" value="Tyr_kinase_AS"/>
</dbReference>
<organism evidence="14">
    <name type="scientific">Amphimedon queenslandica</name>
    <name type="common">Sponge</name>
    <dbReference type="NCBI Taxonomy" id="400682"/>
    <lineage>
        <taxon>Eukaryota</taxon>
        <taxon>Metazoa</taxon>
        <taxon>Porifera</taxon>
        <taxon>Demospongiae</taxon>
        <taxon>Heteroscleromorpha</taxon>
        <taxon>Haplosclerida</taxon>
        <taxon>Niphatidae</taxon>
        <taxon>Amphimedon</taxon>
    </lineage>
</organism>
<proteinExistence type="inferred from homology"/>
<dbReference type="InterPro" id="IPR000980">
    <property type="entry name" value="SH2"/>
</dbReference>